<dbReference type="PANTHER" id="PTHR10533:SF5">
    <property type="entry name" value="PRO-NEUROPEPTIDE Y"/>
    <property type="match status" value="1"/>
</dbReference>
<comment type="subcellular location">
    <subcellularLocation>
        <location evidence="1">Secreted</location>
    </subcellularLocation>
</comment>
<reference evidence="8 9" key="1">
    <citation type="journal article" date="2021" name="Cell">
        <title>Tracing the genetic footprints of vertebrate landing in non-teleost ray-finned fishes.</title>
        <authorList>
            <person name="Bi X."/>
            <person name="Wang K."/>
            <person name="Yang L."/>
            <person name="Pan H."/>
            <person name="Jiang H."/>
            <person name="Wei Q."/>
            <person name="Fang M."/>
            <person name="Yu H."/>
            <person name="Zhu C."/>
            <person name="Cai Y."/>
            <person name="He Y."/>
            <person name="Gan X."/>
            <person name="Zeng H."/>
            <person name="Yu D."/>
            <person name="Zhu Y."/>
            <person name="Jiang H."/>
            <person name="Qiu Q."/>
            <person name="Yang H."/>
            <person name="Zhang Y.E."/>
            <person name="Wang W."/>
            <person name="Zhu M."/>
            <person name="He S."/>
            <person name="Zhang G."/>
        </authorList>
    </citation>
    <scope>NUCLEOTIDE SEQUENCE [LARGE SCALE GENOMIC DNA]</scope>
    <source>
        <strain evidence="8">Bchr_013</strain>
    </source>
</reference>
<gene>
    <name evidence="8" type="primary">Npy</name>
    <name evidence="8" type="ORF">GTO96_0009431</name>
</gene>
<comment type="similarity">
    <text evidence="2 6">Belongs to the NPY family.</text>
</comment>
<dbReference type="EMBL" id="JAATIS010002524">
    <property type="protein sequence ID" value="KAG2465145.1"/>
    <property type="molecule type" value="Genomic_DNA"/>
</dbReference>
<dbReference type="PANTHER" id="PTHR10533">
    <property type="entry name" value="NEUROPEPTIDE Y/PANCREATIC HORMONE/PEPTIDE YY"/>
    <property type="match status" value="1"/>
</dbReference>
<keyword evidence="4" id="KW-0027">Amidation</keyword>
<organism evidence="8 9">
    <name type="scientific">Polypterus senegalus</name>
    <name type="common">Senegal bichir</name>
    <dbReference type="NCBI Taxonomy" id="55291"/>
    <lineage>
        <taxon>Eukaryota</taxon>
        <taxon>Metazoa</taxon>
        <taxon>Chordata</taxon>
        <taxon>Craniata</taxon>
        <taxon>Vertebrata</taxon>
        <taxon>Euteleostomi</taxon>
        <taxon>Actinopterygii</taxon>
        <taxon>Polypteriformes</taxon>
        <taxon>Polypteridae</taxon>
        <taxon>Polypterus</taxon>
    </lineage>
</organism>
<dbReference type="CDD" id="cd00126">
    <property type="entry name" value="PAH"/>
    <property type="match status" value="1"/>
</dbReference>
<dbReference type="GO" id="GO:0007218">
    <property type="term" value="P:neuropeptide signaling pathway"/>
    <property type="evidence" value="ECO:0007669"/>
    <property type="project" value="UniProtKB-KW"/>
</dbReference>
<dbReference type="PROSITE" id="PS50276">
    <property type="entry name" value="PANCREATIC_HORMONE_2"/>
    <property type="match status" value="1"/>
</dbReference>
<accession>A0A8X7XD10</accession>
<evidence type="ECO:0000256" key="7">
    <source>
        <dbReference type="SAM" id="SignalP"/>
    </source>
</evidence>
<evidence type="ECO:0000256" key="5">
    <source>
        <dbReference type="ARBA" id="ARBA00023320"/>
    </source>
</evidence>
<dbReference type="Gene3D" id="6.10.250.900">
    <property type="match status" value="1"/>
</dbReference>
<feature type="non-terminal residue" evidence="8">
    <location>
        <position position="131"/>
    </location>
</feature>
<keyword evidence="5" id="KW-0527">Neuropeptide</keyword>
<dbReference type="SMART" id="SM00309">
    <property type="entry name" value="PAH"/>
    <property type="match status" value="1"/>
</dbReference>
<proteinExistence type="inferred from homology"/>
<dbReference type="Proteomes" id="UP000886611">
    <property type="component" value="Unassembled WGS sequence"/>
</dbReference>
<dbReference type="InterPro" id="IPR001955">
    <property type="entry name" value="Pancreatic_hormone-like"/>
</dbReference>
<sequence length="131" mass="13722">MRAALGLWLAVLAFAFCTLICLGTLADAYPSRPDNPGEDAPAEDLAKYYSALRHYINLITRQSTSAISTPLLTSSIFFHPTLAPRVVAAGSLGSGTTKVPPGGTPDPSRVVENTISHGTLQESEAPRGAAI</sequence>
<evidence type="ECO:0000256" key="4">
    <source>
        <dbReference type="ARBA" id="ARBA00022815"/>
    </source>
</evidence>
<feature type="signal peptide" evidence="7">
    <location>
        <begin position="1"/>
        <end position="28"/>
    </location>
</feature>
<evidence type="ECO:0000256" key="1">
    <source>
        <dbReference type="ARBA" id="ARBA00004613"/>
    </source>
</evidence>
<dbReference type="GO" id="GO:0031841">
    <property type="term" value="F:neuropeptide Y receptor binding"/>
    <property type="evidence" value="ECO:0007669"/>
    <property type="project" value="TreeGrafter"/>
</dbReference>
<comment type="caution">
    <text evidence="8">The sequence shown here is derived from an EMBL/GenBank/DDBJ whole genome shotgun (WGS) entry which is preliminary data.</text>
</comment>
<keyword evidence="9" id="KW-1185">Reference proteome</keyword>
<dbReference type="GO" id="GO:0007631">
    <property type="term" value="P:feeding behavior"/>
    <property type="evidence" value="ECO:0007669"/>
    <property type="project" value="TreeGrafter"/>
</dbReference>
<evidence type="ECO:0000256" key="3">
    <source>
        <dbReference type="ARBA" id="ARBA00022525"/>
    </source>
</evidence>
<dbReference type="PRINTS" id="PR00278">
    <property type="entry name" value="PANCHORMONE"/>
</dbReference>
<dbReference type="Pfam" id="PF00159">
    <property type="entry name" value="Hormone_3"/>
    <property type="match status" value="1"/>
</dbReference>
<keyword evidence="7" id="KW-0732">Signal</keyword>
<feature type="non-terminal residue" evidence="8">
    <location>
        <position position="1"/>
    </location>
</feature>
<evidence type="ECO:0000313" key="9">
    <source>
        <dbReference type="Proteomes" id="UP000886611"/>
    </source>
</evidence>
<protein>
    <submittedName>
        <fullName evidence="8">NPY protein</fullName>
    </submittedName>
</protein>
<evidence type="ECO:0000256" key="6">
    <source>
        <dbReference type="RuleBase" id="RU000656"/>
    </source>
</evidence>
<evidence type="ECO:0000256" key="2">
    <source>
        <dbReference type="ARBA" id="ARBA00010022"/>
    </source>
</evidence>
<feature type="chain" id="PRO_5036494739" evidence="7">
    <location>
        <begin position="29"/>
        <end position="131"/>
    </location>
</feature>
<dbReference type="AlphaFoldDB" id="A0A8X7XD10"/>
<dbReference type="GO" id="GO:0005615">
    <property type="term" value="C:extracellular space"/>
    <property type="evidence" value="ECO:0007669"/>
    <property type="project" value="TreeGrafter"/>
</dbReference>
<dbReference type="GO" id="GO:0005184">
    <property type="term" value="F:neuropeptide hormone activity"/>
    <property type="evidence" value="ECO:0007669"/>
    <property type="project" value="TreeGrafter"/>
</dbReference>
<evidence type="ECO:0000313" key="8">
    <source>
        <dbReference type="EMBL" id="KAG2465145.1"/>
    </source>
</evidence>
<keyword evidence="3" id="KW-0964">Secreted</keyword>
<name>A0A8X7XD10_POLSE</name>